<dbReference type="AlphaFoldDB" id="A0A2G8LNW0"/>
<dbReference type="SUPFAM" id="SSF49562">
    <property type="entry name" value="C2 domain (Calcium/lipid-binding domain, CaLB)"/>
    <property type="match status" value="1"/>
</dbReference>
<dbReference type="EMBL" id="MRZV01000022">
    <property type="protein sequence ID" value="PIK61925.1"/>
    <property type="molecule type" value="Genomic_DNA"/>
</dbReference>
<sequence length="439" mass="49910">MSSEIFKSSKISLTANGSYAPLLKTECVPEFTIPYRDRSQSLLTIQNIPPSRRHQHCRQSGLSHQVPIIELSMRSLSEEKGSRHQSRLSIAGSPRIRTSRRSSMCNSVDFTSTKSDSNTLSVYELPSINEVESLQSQFDPSLYIEEEELASTEESENESEMTKPVSAVHRIRCNVKYQICDEKMNVAITELRSLAAVCPVEGNGSQQIITKIELLGQDKGKAVTSVCVSRKHGNSSTESVIFKKVTPEEMLRGKLRFSSYTSGRIFKKGHHLGGSVVDICSNNFCPFTNQVTLKNSKNFGRVLLSMRYEMMRRKLIVTVVRCEGLRRRLLTVPYVKLTLMNNGGTEVSSQQSGRKWFTRHPVFKRSFLFQLPQTNRLESSMRLTISDRNLLRADEKLGDLIFCWPKEKWQETTTTLQWRKVLKNPGQVVDAWHDVAYSL</sequence>
<feature type="domain" description="C2" evidence="2">
    <location>
        <begin position="298"/>
        <end position="419"/>
    </location>
</feature>
<dbReference type="Proteomes" id="UP000230750">
    <property type="component" value="Unassembled WGS sequence"/>
</dbReference>
<protein>
    <recommendedName>
        <fullName evidence="2">C2 domain-containing protein</fullName>
    </recommendedName>
</protein>
<dbReference type="OrthoDB" id="10593086at2759"/>
<reference evidence="3 4" key="1">
    <citation type="journal article" date="2017" name="PLoS Biol.">
        <title>The sea cucumber genome provides insights into morphological evolution and visceral regeneration.</title>
        <authorList>
            <person name="Zhang X."/>
            <person name="Sun L."/>
            <person name="Yuan J."/>
            <person name="Sun Y."/>
            <person name="Gao Y."/>
            <person name="Zhang L."/>
            <person name="Li S."/>
            <person name="Dai H."/>
            <person name="Hamel J.F."/>
            <person name="Liu C."/>
            <person name="Yu Y."/>
            <person name="Liu S."/>
            <person name="Lin W."/>
            <person name="Guo K."/>
            <person name="Jin S."/>
            <person name="Xu P."/>
            <person name="Storey K.B."/>
            <person name="Huan P."/>
            <person name="Zhang T."/>
            <person name="Zhou Y."/>
            <person name="Zhang J."/>
            <person name="Lin C."/>
            <person name="Li X."/>
            <person name="Xing L."/>
            <person name="Huo D."/>
            <person name="Sun M."/>
            <person name="Wang L."/>
            <person name="Mercier A."/>
            <person name="Li F."/>
            <person name="Yang H."/>
            <person name="Xiang J."/>
        </authorList>
    </citation>
    <scope>NUCLEOTIDE SEQUENCE [LARGE SCALE GENOMIC DNA]</scope>
    <source>
        <strain evidence="3">Shaxun</strain>
        <tissue evidence="3">Muscle</tissue>
    </source>
</reference>
<dbReference type="InterPro" id="IPR035892">
    <property type="entry name" value="C2_domain_sf"/>
</dbReference>
<keyword evidence="4" id="KW-1185">Reference proteome</keyword>
<dbReference type="PROSITE" id="PS50004">
    <property type="entry name" value="C2"/>
    <property type="match status" value="1"/>
</dbReference>
<comment type="caution">
    <text evidence="3">The sequence shown here is derived from an EMBL/GenBank/DDBJ whole genome shotgun (WGS) entry which is preliminary data.</text>
</comment>
<feature type="region of interest" description="Disordered" evidence="1">
    <location>
        <begin position="77"/>
        <end position="110"/>
    </location>
</feature>
<evidence type="ECO:0000256" key="1">
    <source>
        <dbReference type="SAM" id="MobiDB-lite"/>
    </source>
</evidence>
<accession>A0A2G8LNW0</accession>
<organism evidence="3 4">
    <name type="scientific">Stichopus japonicus</name>
    <name type="common">Sea cucumber</name>
    <dbReference type="NCBI Taxonomy" id="307972"/>
    <lineage>
        <taxon>Eukaryota</taxon>
        <taxon>Metazoa</taxon>
        <taxon>Echinodermata</taxon>
        <taxon>Eleutherozoa</taxon>
        <taxon>Echinozoa</taxon>
        <taxon>Holothuroidea</taxon>
        <taxon>Aspidochirotacea</taxon>
        <taxon>Aspidochirotida</taxon>
        <taxon>Stichopodidae</taxon>
        <taxon>Apostichopus</taxon>
    </lineage>
</organism>
<feature type="compositionally biased region" description="Polar residues" evidence="1">
    <location>
        <begin position="101"/>
        <end position="110"/>
    </location>
</feature>
<dbReference type="Gene3D" id="2.60.40.150">
    <property type="entry name" value="C2 domain"/>
    <property type="match status" value="1"/>
</dbReference>
<proteinExistence type="predicted"/>
<name>A0A2G8LNW0_STIJA</name>
<gene>
    <name evidence="3" type="ORF">BSL78_01150</name>
</gene>
<evidence type="ECO:0000259" key="2">
    <source>
        <dbReference type="PROSITE" id="PS50004"/>
    </source>
</evidence>
<dbReference type="PANTHER" id="PTHR10024">
    <property type="entry name" value="SYNAPTOTAGMIN"/>
    <property type="match status" value="1"/>
</dbReference>
<dbReference type="STRING" id="307972.A0A2G8LNW0"/>
<evidence type="ECO:0000313" key="3">
    <source>
        <dbReference type="EMBL" id="PIK61925.1"/>
    </source>
</evidence>
<dbReference type="InterPro" id="IPR000008">
    <property type="entry name" value="C2_dom"/>
</dbReference>
<evidence type="ECO:0000313" key="4">
    <source>
        <dbReference type="Proteomes" id="UP000230750"/>
    </source>
</evidence>
<dbReference type="Pfam" id="PF00168">
    <property type="entry name" value="C2"/>
    <property type="match status" value="1"/>
</dbReference>